<sequence>MTVLYLEALAGIALSLSILMAIAWLVQQRTGNSGRVDTIWTFSVGAGRCGQRGVTDARGAPGPPQWLVAALMAIRQMVRSRGARSHDCQSRTSMFFPLPPRKGVVT</sequence>
<accession>A0A1M5XI07</accession>
<dbReference type="OrthoDB" id="9779233at2"/>
<dbReference type="Proteomes" id="UP000189796">
    <property type="component" value="Chromosome I"/>
</dbReference>
<reference evidence="2 3" key="1">
    <citation type="submission" date="2016-11" db="EMBL/GenBank/DDBJ databases">
        <authorList>
            <person name="Jaros S."/>
            <person name="Januszkiewicz K."/>
            <person name="Wedrychowicz H."/>
        </authorList>
    </citation>
    <scope>NUCLEOTIDE SEQUENCE [LARGE SCALE GENOMIC DNA]</scope>
    <source>
        <strain evidence="2 3">GAS138</strain>
    </source>
</reference>
<dbReference type="EMBL" id="LT670817">
    <property type="protein sequence ID" value="SHH99154.1"/>
    <property type="molecule type" value="Genomic_DNA"/>
</dbReference>
<name>A0A1M5XI07_9BRAD</name>
<evidence type="ECO:0000313" key="3">
    <source>
        <dbReference type="Proteomes" id="UP000189796"/>
    </source>
</evidence>
<evidence type="ECO:0000256" key="1">
    <source>
        <dbReference type="SAM" id="Phobius"/>
    </source>
</evidence>
<keyword evidence="1" id="KW-1133">Transmembrane helix</keyword>
<organism evidence="2 3">
    <name type="scientific">Bradyrhizobium erythrophlei</name>
    <dbReference type="NCBI Taxonomy" id="1437360"/>
    <lineage>
        <taxon>Bacteria</taxon>
        <taxon>Pseudomonadati</taxon>
        <taxon>Pseudomonadota</taxon>
        <taxon>Alphaproteobacteria</taxon>
        <taxon>Hyphomicrobiales</taxon>
        <taxon>Nitrobacteraceae</taxon>
        <taxon>Bradyrhizobium</taxon>
    </lineage>
</organism>
<proteinExistence type="predicted"/>
<keyword evidence="1" id="KW-0472">Membrane</keyword>
<dbReference type="AlphaFoldDB" id="A0A1M5XI07"/>
<evidence type="ECO:0000313" key="2">
    <source>
        <dbReference type="EMBL" id="SHH99154.1"/>
    </source>
</evidence>
<feature type="transmembrane region" description="Helical" evidence="1">
    <location>
        <begin position="6"/>
        <end position="26"/>
    </location>
</feature>
<protein>
    <submittedName>
        <fullName evidence="2">Uncharacterized protein</fullName>
    </submittedName>
</protein>
<keyword evidence="1" id="KW-0812">Transmembrane</keyword>
<gene>
    <name evidence="2" type="ORF">SAMN05443248_7341</name>
</gene>